<evidence type="ECO:0000313" key="5">
    <source>
        <dbReference type="Proteomes" id="UP000507245"/>
    </source>
</evidence>
<organism evidence="4 5">
    <name type="scientific">Prunus armeniaca</name>
    <name type="common">Apricot</name>
    <name type="synonym">Armeniaca vulgaris</name>
    <dbReference type="NCBI Taxonomy" id="36596"/>
    <lineage>
        <taxon>Eukaryota</taxon>
        <taxon>Viridiplantae</taxon>
        <taxon>Streptophyta</taxon>
        <taxon>Embryophyta</taxon>
        <taxon>Tracheophyta</taxon>
        <taxon>Spermatophyta</taxon>
        <taxon>Magnoliopsida</taxon>
        <taxon>eudicotyledons</taxon>
        <taxon>Gunneridae</taxon>
        <taxon>Pentapetalae</taxon>
        <taxon>rosids</taxon>
        <taxon>fabids</taxon>
        <taxon>Rosales</taxon>
        <taxon>Rosaceae</taxon>
        <taxon>Amygdaloideae</taxon>
        <taxon>Amygdaleae</taxon>
        <taxon>Prunus</taxon>
    </lineage>
</organism>
<protein>
    <recommendedName>
        <fullName evidence="3">CCHC-type domain-containing protein</fullName>
    </recommendedName>
</protein>
<dbReference type="PROSITE" id="PS50158">
    <property type="entry name" value="ZF_CCHC"/>
    <property type="match status" value="1"/>
</dbReference>
<keyword evidence="1" id="KW-0863">Zinc-finger</keyword>
<dbReference type="GO" id="GO:0003676">
    <property type="term" value="F:nucleic acid binding"/>
    <property type="evidence" value="ECO:0007669"/>
    <property type="project" value="InterPro"/>
</dbReference>
<evidence type="ECO:0000256" key="2">
    <source>
        <dbReference type="SAM" id="MobiDB-lite"/>
    </source>
</evidence>
<dbReference type="EMBL" id="CAEKKB010000001">
    <property type="protein sequence ID" value="CAB4297553.1"/>
    <property type="molecule type" value="Genomic_DNA"/>
</dbReference>
<name>A0A6J5WAZ8_PRUAR</name>
<dbReference type="PANTHER" id="PTHR31286">
    <property type="entry name" value="GLYCINE-RICH CELL WALL STRUCTURAL PROTEIN 1.8-LIKE"/>
    <property type="match status" value="1"/>
</dbReference>
<feature type="region of interest" description="Disordered" evidence="2">
    <location>
        <begin position="1"/>
        <end position="23"/>
    </location>
</feature>
<reference evidence="5" key="1">
    <citation type="journal article" date="2020" name="Genome Biol.">
        <title>Gamete binning: chromosome-level and haplotype-resolved genome assembly enabled by high-throughput single-cell sequencing of gamete genomes.</title>
        <authorList>
            <person name="Campoy J.A."/>
            <person name="Sun H."/>
            <person name="Goel M."/>
            <person name="Jiao W.-B."/>
            <person name="Folz-Donahue K."/>
            <person name="Wang N."/>
            <person name="Rubio M."/>
            <person name="Liu C."/>
            <person name="Kukat C."/>
            <person name="Ruiz D."/>
            <person name="Huettel B."/>
            <person name="Schneeberger K."/>
        </authorList>
    </citation>
    <scope>NUCLEOTIDE SEQUENCE [LARGE SCALE GENOMIC DNA]</scope>
    <source>
        <strain evidence="5">cv. Rojo Pasion</strain>
    </source>
</reference>
<keyword evidence="5" id="KW-1185">Reference proteome</keyword>
<keyword evidence="1" id="KW-0862">Zinc</keyword>
<feature type="region of interest" description="Disordered" evidence="2">
    <location>
        <begin position="364"/>
        <end position="423"/>
    </location>
</feature>
<evidence type="ECO:0000313" key="4">
    <source>
        <dbReference type="EMBL" id="CAB4297553.1"/>
    </source>
</evidence>
<feature type="compositionally biased region" description="Polar residues" evidence="2">
    <location>
        <begin position="401"/>
        <end position="415"/>
    </location>
</feature>
<dbReference type="GO" id="GO:0008270">
    <property type="term" value="F:zinc ion binding"/>
    <property type="evidence" value="ECO:0007669"/>
    <property type="project" value="UniProtKB-KW"/>
</dbReference>
<dbReference type="OrthoDB" id="1246856at2759"/>
<gene>
    <name evidence="4" type="ORF">ORAREDHAP_LOCUS9508</name>
</gene>
<dbReference type="InterPro" id="IPR001878">
    <property type="entry name" value="Znf_CCHC"/>
</dbReference>
<keyword evidence="1" id="KW-0479">Metal-binding</keyword>
<accession>A0A6J5WAZ8</accession>
<proteinExistence type="predicted"/>
<feature type="compositionally biased region" description="Polar residues" evidence="2">
    <location>
        <begin position="370"/>
        <end position="394"/>
    </location>
</feature>
<dbReference type="AlphaFoldDB" id="A0A6J5WAZ8"/>
<dbReference type="Proteomes" id="UP000507245">
    <property type="component" value="Unassembled WGS sequence"/>
</dbReference>
<sequence>MRAPSPKCEKPNQKDKTEDNKLHHIQDYQPPKKHEVHLDFMTLKVYPDSLTFDNMLRDIYQGQPPNRETLMEIFQIYILSSLKMFGWHSAWTNYCNQENDRCIFPWRPHRLKSASQPQTNLRKQILAVCYSVTLLTLYIPETNFRNPSQWAKMDNAKTEDLVTKLEESLGFSSLESGPKLIGAIIADKRWPSNLAIEEAPTHMVAYWIQAHGIPLNLMSTGNAMEIGEKLGTVQEVEDPWNKGPRGFLRIHTLIDTTNPLAVGFWLPRPEGLDTWAKLKYEKLSNFCFDCGRLGHTKNGCKFNMDKNEDGESAAFGDWMKARAVHERCNQVSLNVPIGVRRRAGQICVMNSGTRAARVAQRSGENEIVAGNNNGSWHTDQSTPRAEQWSQSEGTKSLMLGRQTTSSPLSYKTDGNMQKRDGNG</sequence>
<dbReference type="Pfam" id="PF14392">
    <property type="entry name" value="zf-CCHC_4"/>
    <property type="match status" value="1"/>
</dbReference>
<dbReference type="InterPro" id="IPR040256">
    <property type="entry name" value="At4g02000-like"/>
</dbReference>
<feature type="compositionally biased region" description="Basic and acidic residues" evidence="2">
    <location>
        <begin position="7"/>
        <end position="23"/>
    </location>
</feature>
<evidence type="ECO:0000256" key="1">
    <source>
        <dbReference type="PROSITE-ProRule" id="PRU00047"/>
    </source>
</evidence>
<dbReference type="PANTHER" id="PTHR31286:SF178">
    <property type="entry name" value="DUF4283 DOMAIN-CONTAINING PROTEIN"/>
    <property type="match status" value="1"/>
</dbReference>
<evidence type="ECO:0000259" key="3">
    <source>
        <dbReference type="PROSITE" id="PS50158"/>
    </source>
</evidence>
<dbReference type="InterPro" id="IPR025836">
    <property type="entry name" value="Zn_knuckle_CX2CX4HX4C"/>
</dbReference>
<feature type="domain" description="CCHC-type" evidence="3">
    <location>
        <begin position="287"/>
        <end position="301"/>
    </location>
</feature>